<proteinExistence type="predicted"/>
<dbReference type="Pfam" id="PF04993">
    <property type="entry name" value="TfoX_N"/>
    <property type="match status" value="1"/>
</dbReference>
<accession>F4GK11</accession>
<dbReference type="RefSeq" id="WP_013739179.1">
    <property type="nucleotide sequence ID" value="NC_015436.1"/>
</dbReference>
<dbReference type="SUPFAM" id="SSF159894">
    <property type="entry name" value="YgaC/TfoX-N like"/>
    <property type="match status" value="1"/>
</dbReference>
<dbReference type="EMBL" id="CP002659">
    <property type="protein sequence ID" value="AEC01783.1"/>
    <property type="molecule type" value="Genomic_DNA"/>
</dbReference>
<protein>
    <submittedName>
        <fullName evidence="2">TfoX domain-containing protein</fullName>
    </submittedName>
</protein>
<dbReference type="Proteomes" id="UP000007939">
    <property type="component" value="Chromosome"/>
</dbReference>
<organism evidence="2 3">
    <name type="scientific">Parasphaerochaeta coccoides (strain ATCC BAA-1237 / DSM 17374 / SPN1)</name>
    <name type="common">Sphaerochaeta coccoides</name>
    <dbReference type="NCBI Taxonomy" id="760011"/>
    <lineage>
        <taxon>Bacteria</taxon>
        <taxon>Pseudomonadati</taxon>
        <taxon>Spirochaetota</taxon>
        <taxon>Spirochaetia</taxon>
        <taxon>Spirochaetales</taxon>
        <taxon>Sphaerochaetaceae</taxon>
        <taxon>Parasphaerochaeta</taxon>
    </lineage>
</organism>
<evidence type="ECO:0000313" key="2">
    <source>
        <dbReference type="EMBL" id="AEC01783.1"/>
    </source>
</evidence>
<dbReference type="KEGG" id="scc:Spico_R0016"/>
<dbReference type="eggNOG" id="COG3070">
    <property type="taxonomic scope" value="Bacteria"/>
</dbReference>
<dbReference type="Gene3D" id="3.30.1460.30">
    <property type="entry name" value="YgaC/TfoX-N like chaperone"/>
    <property type="match status" value="1"/>
</dbReference>
<evidence type="ECO:0000259" key="1">
    <source>
        <dbReference type="Pfam" id="PF04993"/>
    </source>
</evidence>
<evidence type="ECO:0000313" key="3">
    <source>
        <dbReference type="Proteomes" id="UP000007939"/>
    </source>
</evidence>
<dbReference type="OrthoDB" id="4772335at2"/>
<reference evidence="2 3" key="2">
    <citation type="journal article" date="2012" name="Stand. Genomic Sci.">
        <title>Complete genome sequence of the termite hindgut bacterium Spirochaeta coccoides type strain (SPN1(T)), reclassification in the genus Sphaerochaeta as Sphaerochaeta coccoides comb. nov. and emendations of the family Spirochaetaceae and the genus Sphaerochaeta.</title>
        <authorList>
            <person name="Abt B."/>
            <person name="Han C."/>
            <person name="Scheuner C."/>
            <person name="Lu M."/>
            <person name="Lapidus A."/>
            <person name="Nolan M."/>
            <person name="Lucas S."/>
            <person name="Hammon N."/>
            <person name="Deshpande S."/>
            <person name="Cheng J.F."/>
            <person name="Tapia R."/>
            <person name="Goodwin L.A."/>
            <person name="Pitluck S."/>
            <person name="Liolios K."/>
            <person name="Pagani I."/>
            <person name="Ivanova N."/>
            <person name="Mavromatis K."/>
            <person name="Mikhailova N."/>
            <person name="Huntemann M."/>
            <person name="Pati A."/>
            <person name="Chen A."/>
            <person name="Palaniappan K."/>
            <person name="Land M."/>
            <person name="Hauser L."/>
            <person name="Brambilla E.M."/>
            <person name="Rohde M."/>
            <person name="Spring S."/>
            <person name="Gronow S."/>
            <person name="Goker M."/>
            <person name="Woyke T."/>
            <person name="Bristow J."/>
            <person name="Eisen J.A."/>
            <person name="Markowitz V."/>
            <person name="Hugenholtz P."/>
            <person name="Kyrpides N.C."/>
            <person name="Klenk H.P."/>
            <person name="Detter J.C."/>
        </authorList>
    </citation>
    <scope>NUCLEOTIDE SEQUENCE [LARGE SCALE GENOMIC DNA]</scope>
    <source>
        <strain evidence="3">ATCC BAA-1237 / DSM 17374 / SPN1</strain>
    </source>
</reference>
<reference evidence="3" key="1">
    <citation type="submission" date="2011-04" db="EMBL/GenBank/DDBJ databases">
        <title>The complete genome of Spirochaeta coccoides DSM 17374.</title>
        <authorList>
            <person name="Lucas S."/>
            <person name="Copeland A."/>
            <person name="Lapidus A."/>
            <person name="Bruce D."/>
            <person name="Goodwin L."/>
            <person name="Pitluck S."/>
            <person name="Peters L."/>
            <person name="Kyrpides N."/>
            <person name="Mavromatis K."/>
            <person name="Pagani I."/>
            <person name="Ivanova N."/>
            <person name="Ovchinnikova G."/>
            <person name="Lu M."/>
            <person name="Detter J.C."/>
            <person name="Tapia R."/>
            <person name="Han C."/>
            <person name="Land M."/>
            <person name="Hauser L."/>
            <person name="Markowitz V."/>
            <person name="Cheng J.-F."/>
            <person name="Hugenholtz P."/>
            <person name="Woyke T."/>
            <person name="Wu D."/>
            <person name="Spring S."/>
            <person name="Schroeder M."/>
            <person name="Brambilla E."/>
            <person name="Klenk H.-P."/>
            <person name="Eisen J.A."/>
        </authorList>
    </citation>
    <scope>NUCLEOTIDE SEQUENCE [LARGE SCALE GENOMIC DNA]</scope>
    <source>
        <strain evidence="3">ATCC BAA-1237 / DSM 17374 / SPN1</strain>
    </source>
</reference>
<dbReference type="STRING" id="760011.Spico_R0016"/>
<name>F4GK11_PARC1</name>
<keyword evidence="3" id="KW-1185">Reference proteome</keyword>
<sequence length="112" mass="12466">MASSSEFVAYLCDLLSPLGNVSARKMFGDYGIYVDGIFCALCCDDILYLKPLEKILEQYQRTLAPPYHGAKGWIVFDDPESDDALLPLFQAVLAELKKASSEKPSRRSGRVK</sequence>
<dbReference type="InterPro" id="IPR007076">
    <property type="entry name" value="TfoX_N"/>
</dbReference>
<dbReference type="AlphaFoldDB" id="F4GK11"/>
<dbReference type="HOGENOM" id="CLU_151771_1_0_12"/>
<gene>
    <name evidence="2" type="ORF">Spico_R0016</name>
</gene>
<feature type="domain" description="TfoX N-terminal" evidence="1">
    <location>
        <begin position="13"/>
        <end position="70"/>
    </location>
</feature>